<sequence>MSILSLITYMADYRHNRRDESRFKNSQLLRLSYKRTWLMTATIEELKVFIKTPICGDFHIKISVSHTNFYISQYKNQYSQCQRKNISLITPLKEFDICGILLVRYQNI</sequence>
<organism evidence="1 2">
    <name type="scientific">Desulfamplus magnetovallimortis</name>
    <dbReference type="NCBI Taxonomy" id="1246637"/>
    <lineage>
        <taxon>Bacteria</taxon>
        <taxon>Pseudomonadati</taxon>
        <taxon>Thermodesulfobacteriota</taxon>
        <taxon>Desulfobacteria</taxon>
        <taxon>Desulfobacterales</taxon>
        <taxon>Desulfobacteraceae</taxon>
        <taxon>Desulfamplus</taxon>
    </lineage>
</organism>
<name>A0A1W1HJ77_9BACT</name>
<dbReference type="AlphaFoldDB" id="A0A1W1HJ77"/>
<gene>
    <name evidence="1" type="ORF">MTBBW1_730018</name>
</gene>
<keyword evidence="2" id="KW-1185">Reference proteome</keyword>
<protein>
    <submittedName>
        <fullName evidence="1">Uncharacterized protein</fullName>
    </submittedName>
</protein>
<reference evidence="1 2" key="1">
    <citation type="submission" date="2017-03" db="EMBL/GenBank/DDBJ databases">
        <authorList>
            <person name="Afonso C.L."/>
            <person name="Miller P.J."/>
            <person name="Scott M.A."/>
            <person name="Spackman E."/>
            <person name="Goraichik I."/>
            <person name="Dimitrov K.M."/>
            <person name="Suarez D.L."/>
            <person name="Swayne D.E."/>
        </authorList>
    </citation>
    <scope>NUCLEOTIDE SEQUENCE [LARGE SCALE GENOMIC DNA]</scope>
    <source>
        <strain evidence="1">PRJEB14757</strain>
    </source>
</reference>
<proteinExistence type="predicted"/>
<accession>A0A1W1HJ77</accession>
<dbReference type="EMBL" id="FWEV01000318">
    <property type="protein sequence ID" value="SLM32465.1"/>
    <property type="molecule type" value="Genomic_DNA"/>
</dbReference>
<evidence type="ECO:0000313" key="2">
    <source>
        <dbReference type="Proteomes" id="UP000191931"/>
    </source>
</evidence>
<evidence type="ECO:0000313" key="1">
    <source>
        <dbReference type="EMBL" id="SLM32465.1"/>
    </source>
</evidence>
<dbReference type="Proteomes" id="UP000191931">
    <property type="component" value="Unassembled WGS sequence"/>
</dbReference>